<reference evidence="2" key="1">
    <citation type="submission" date="2020-10" db="EMBL/GenBank/DDBJ databases">
        <authorList>
            <person name="Gilroy R."/>
        </authorList>
    </citation>
    <scope>NUCLEOTIDE SEQUENCE</scope>
    <source>
        <strain evidence="2">ChiSxjej2B14-8506</strain>
    </source>
</reference>
<dbReference type="InterPro" id="IPR019700">
    <property type="entry name" value="Sigma-G_inhibitor_Gin"/>
</dbReference>
<dbReference type="AlphaFoldDB" id="A0A9D1LTA0"/>
<dbReference type="Pfam" id="PF10764">
    <property type="entry name" value="Gin"/>
    <property type="match status" value="1"/>
</dbReference>
<feature type="region of interest" description="Disordered" evidence="1">
    <location>
        <begin position="152"/>
        <end position="181"/>
    </location>
</feature>
<proteinExistence type="predicted"/>
<evidence type="ECO:0000256" key="1">
    <source>
        <dbReference type="SAM" id="MobiDB-lite"/>
    </source>
</evidence>
<protein>
    <submittedName>
        <fullName evidence="2">Sigma factor G inhibitor Gin</fullName>
    </submittedName>
</protein>
<dbReference type="EMBL" id="DVNK01000057">
    <property type="protein sequence ID" value="HIU47477.1"/>
    <property type="molecule type" value="Genomic_DNA"/>
</dbReference>
<evidence type="ECO:0000313" key="3">
    <source>
        <dbReference type="Proteomes" id="UP000824123"/>
    </source>
</evidence>
<comment type="caution">
    <text evidence="2">The sequence shown here is derived from an EMBL/GenBank/DDBJ whole genome shotgun (WGS) entry which is preliminary data.</text>
</comment>
<reference evidence="2" key="2">
    <citation type="journal article" date="2021" name="PeerJ">
        <title>Extensive microbial diversity within the chicken gut microbiome revealed by metagenomics and culture.</title>
        <authorList>
            <person name="Gilroy R."/>
            <person name="Ravi A."/>
            <person name="Getino M."/>
            <person name="Pursley I."/>
            <person name="Horton D.L."/>
            <person name="Alikhan N.F."/>
            <person name="Baker D."/>
            <person name="Gharbi K."/>
            <person name="Hall N."/>
            <person name="Watson M."/>
            <person name="Adriaenssens E.M."/>
            <person name="Foster-Nyarko E."/>
            <person name="Jarju S."/>
            <person name="Secka A."/>
            <person name="Antonio M."/>
            <person name="Oren A."/>
            <person name="Chaudhuri R.R."/>
            <person name="La Ragione R."/>
            <person name="Hildebrand F."/>
            <person name="Pallen M.J."/>
        </authorList>
    </citation>
    <scope>NUCLEOTIDE SEQUENCE</scope>
    <source>
        <strain evidence="2">ChiSxjej2B14-8506</strain>
    </source>
</reference>
<name>A0A9D1LTA0_9FIRM</name>
<dbReference type="Proteomes" id="UP000824123">
    <property type="component" value="Unassembled WGS sequence"/>
</dbReference>
<sequence length="181" mass="18835">MRKCIICGKMSNDGIRLGDSFICTECEKVMTNAIPGTDEYDALLDALRNIKLPVALSVPQAAQDDGLVETYIVASVAELLAYVGLGRLGSADAARAHPEFGGIDASAGQGDADGSEGIGSQGDMGFDEITDLDSLARLADLVEHADLDALDDIDDFDGSAGDSGDDDDAQDDADADDDDED</sequence>
<accession>A0A9D1LTA0</accession>
<gene>
    <name evidence="2" type="ORF">IAC59_09525</name>
</gene>
<feature type="region of interest" description="Disordered" evidence="1">
    <location>
        <begin position="102"/>
        <end position="125"/>
    </location>
</feature>
<evidence type="ECO:0000313" key="2">
    <source>
        <dbReference type="EMBL" id="HIU47477.1"/>
    </source>
</evidence>
<organism evidence="2 3">
    <name type="scientific">Candidatus Fimadaptatus faecigallinarum</name>
    <dbReference type="NCBI Taxonomy" id="2840814"/>
    <lineage>
        <taxon>Bacteria</taxon>
        <taxon>Bacillati</taxon>
        <taxon>Bacillota</taxon>
        <taxon>Clostridia</taxon>
        <taxon>Eubacteriales</taxon>
        <taxon>Candidatus Fimadaptatus</taxon>
    </lineage>
</organism>